<dbReference type="AlphaFoldDB" id="A0A3G8XJQ9"/>
<organism evidence="9 10">
    <name type="scientific">Kaistella carnis</name>
    <dbReference type="NCBI Taxonomy" id="1241979"/>
    <lineage>
        <taxon>Bacteria</taxon>
        <taxon>Pseudomonadati</taxon>
        <taxon>Bacteroidota</taxon>
        <taxon>Flavobacteriia</taxon>
        <taxon>Flavobacteriales</taxon>
        <taxon>Weeksellaceae</taxon>
        <taxon>Chryseobacterium group</taxon>
        <taxon>Kaistella</taxon>
    </lineage>
</organism>
<evidence type="ECO:0000256" key="2">
    <source>
        <dbReference type="ARBA" id="ARBA00008163"/>
    </source>
</evidence>
<dbReference type="RefSeq" id="WP_125025219.1">
    <property type="nucleotide sequence ID" value="NZ_CP034159.1"/>
</dbReference>
<keyword evidence="5 8" id="KW-0732">Signal</keyword>
<comment type="subcellular location">
    <subcellularLocation>
        <location evidence="1">Cell outer membrane</location>
        <topology evidence="1">Multi-pass membrane protein</topology>
    </subcellularLocation>
</comment>
<feature type="chain" id="PRO_5018213845" evidence="8">
    <location>
        <begin position="19"/>
        <end position="412"/>
    </location>
</feature>
<name>A0A3G8XJQ9_9FLAO</name>
<dbReference type="Pfam" id="PF03349">
    <property type="entry name" value="Toluene_X"/>
    <property type="match status" value="1"/>
</dbReference>
<gene>
    <name evidence="9" type="ORF">EIB73_10565</name>
</gene>
<dbReference type="EMBL" id="CP034159">
    <property type="protein sequence ID" value="AZI33600.1"/>
    <property type="molecule type" value="Genomic_DNA"/>
</dbReference>
<evidence type="ECO:0000256" key="7">
    <source>
        <dbReference type="ARBA" id="ARBA00023237"/>
    </source>
</evidence>
<keyword evidence="7" id="KW-0998">Cell outer membrane</keyword>
<dbReference type="OrthoDB" id="9922at2"/>
<protein>
    <submittedName>
        <fullName evidence="9">Aromatic hydrocarbon degradation protein</fullName>
    </submittedName>
</protein>
<evidence type="ECO:0000256" key="8">
    <source>
        <dbReference type="SAM" id="SignalP"/>
    </source>
</evidence>
<keyword evidence="3" id="KW-1134">Transmembrane beta strand</keyword>
<dbReference type="PANTHER" id="PTHR35093">
    <property type="entry name" value="OUTER MEMBRANE PROTEIN NMB0088-RELATED"/>
    <property type="match status" value="1"/>
</dbReference>
<keyword evidence="6" id="KW-0472">Membrane</keyword>
<evidence type="ECO:0000256" key="4">
    <source>
        <dbReference type="ARBA" id="ARBA00022692"/>
    </source>
</evidence>
<reference evidence="10" key="1">
    <citation type="submission" date="2018-11" db="EMBL/GenBank/DDBJ databases">
        <title>Proposal to divide the Flavobacteriaceae and reorganize its genera based on Amino Acid Identity values calculated from whole genome sequences.</title>
        <authorList>
            <person name="Nicholson A.C."/>
            <person name="Gulvik C.A."/>
            <person name="Whitney A.M."/>
            <person name="Humrighouse B.W."/>
            <person name="Bell M."/>
            <person name="Holmes B."/>
            <person name="Steigerwalt A.G."/>
            <person name="Villarma A."/>
            <person name="Sheth M."/>
            <person name="Batra D."/>
            <person name="Pryor J."/>
            <person name="Bernardet J.-F."/>
            <person name="Hugo C."/>
            <person name="Kampfer P."/>
            <person name="Newman J.D."/>
            <person name="McQuiston J.R."/>
        </authorList>
    </citation>
    <scope>NUCLEOTIDE SEQUENCE [LARGE SCALE GENOMIC DNA]</scope>
    <source>
        <strain evidence="10">G0081</strain>
    </source>
</reference>
<sequence>MKKIVLTTALLAGVLAQAGGFRVSLQGVKQLAMAHTSAHAEDASVTFFNPAGMSFIPAKLSIAAGGFGAKSSVTYQNLSTLESFDTDNPLGTPLYAAVAYKVLDNVSVGFNFSTPFGSTIEWPSDWSGREIVQRLELKAFYFQPMVSFKLAPWASVGGSYIYAKGSVNWDKAVTQLGGSLNLTDDKASGSGFGLGFYFQPNDKLDVSIAYRSPIDMEADKGVVSFNISPALYPSLGLDASGKDSFKATLPLVDEYTIGATYKITPKWMISGDFNYSGWDQYNKLTLDFANAPIGNQPTDPTVLVSPKNFKSTQTWRVGTQYQINDMFAARAGYYYDESPYTDENFQAETPSFDSNVVTAGVGINLMKGFGVDIAGGIAFPKSRLVNNSNTDFYGQAKAKAYYFGLGLSYNAF</sequence>
<evidence type="ECO:0000313" key="9">
    <source>
        <dbReference type="EMBL" id="AZI33600.1"/>
    </source>
</evidence>
<dbReference type="InterPro" id="IPR005017">
    <property type="entry name" value="OMPP1/FadL/TodX"/>
</dbReference>
<dbReference type="GO" id="GO:0009279">
    <property type="term" value="C:cell outer membrane"/>
    <property type="evidence" value="ECO:0007669"/>
    <property type="project" value="UniProtKB-SubCell"/>
</dbReference>
<accession>A0A3G8XJQ9</accession>
<dbReference type="SUPFAM" id="SSF56935">
    <property type="entry name" value="Porins"/>
    <property type="match status" value="1"/>
</dbReference>
<keyword evidence="4" id="KW-0812">Transmembrane</keyword>
<proteinExistence type="inferred from homology"/>
<feature type="signal peptide" evidence="8">
    <location>
        <begin position="1"/>
        <end position="18"/>
    </location>
</feature>
<dbReference type="Gene3D" id="2.40.160.60">
    <property type="entry name" value="Outer membrane protein transport protein (OMPP1/FadL/TodX)"/>
    <property type="match status" value="1"/>
</dbReference>
<dbReference type="GO" id="GO:0015483">
    <property type="term" value="F:long-chain fatty acid transporting porin activity"/>
    <property type="evidence" value="ECO:0007669"/>
    <property type="project" value="TreeGrafter"/>
</dbReference>
<comment type="similarity">
    <text evidence="2">Belongs to the OmpP1/FadL family.</text>
</comment>
<dbReference type="Proteomes" id="UP000270185">
    <property type="component" value="Chromosome"/>
</dbReference>
<evidence type="ECO:0000313" key="10">
    <source>
        <dbReference type="Proteomes" id="UP000270185"/>
    </source>
</evidence>
<evidence type="ECO:0000256" key="1">
    <source>
        <dbReference type="ARBA" id="ARBA00004571"/>
    </source>
</evidence>
<dbReference type="KEGG" id="ccas:EIB73_10565"/>
<evidence type="ECO:0000256" key="5">
    <source>
        <dbReference type="ARBA" id="ARBA00022729"/>
    </source>
</evidence>
<evidence type="ECO:0000256" key="3">
    <source>
        <dbReference type="ARBA" id="ARBA00022452"/>
    </source>
</evidence>
<dbReference type="PANTHER" id="PTHR35093:SF8">
    <property type="entry name" value="OUTER MEMBRANE PROTEIN NMB0088-RELATED"/>
    <property type="match status" value="1"/>
</dbReference>
<keyword evidence="10" id="KW-1185">Reference proteome</keyword>
<evidence type="ECO:0000256" key="6">
    <source>
        <dbReference type="ARBA" id="ARBA00023136"/>
    </source>
</evidence>